<accession>A0ABR3J1Q9</accession>
<evidence type="ECO:0000259" key="1">
    <source>
        <dbReference type="PROSITE" id="PS50181"/>
    </source>
</evidence>
<evidence type="ECO:0000313" key="3">
    <source>
        <dbReference type="Proteomes" id="UP001556367"/>
    </source>
</evidence>
<keyword evidence="3" id="KW-1185">Reference proteome</keyword>
<dbReference type="PROSITE" id="PS50181">
    <property type="entry name" value="FBOX"/>
    <property type="match status" value="1"/>
</dbReference>
<dbReference type="InterPro" id="IPR036047">
    <property type="entry name" value="F-box-like_dom_sf"/>
</dbReference>
<sequence>MRTDIWPLPSMTGMDKLVYTVHSMKETASPQPKRQLDDLPNDILFEIFDQISIPSFLALASTCRSLRARLLSPDVADPYFKHLVHTG</sequence>
<dbReference type="EMBL" id="JASNQZ010000012">
    <property type="protein sequence ID" value="KAL0949448.1"/>
    <property type="molecule type" value="Genomic_DNA"/>
</dbReference>
<proteinExistence type="predicted"/>
<comment type="caution">
    <text evidence="2">The sequence shown here is derived from an EMBL/GenBank/DDBJ whole genome shotgun (WGS) entry which is preliminary data.</text>
</comment>
<dbReference type="Gene3D" id="1.20.1280.50">
    <property type="match status" value="1"/>
</dbReference>
<dbReference type="SMART" id="SM00256">
    <property type="entry name" value="FBOX"/>
    <property type="match status" value="1"/>
</dbReference>
<organism evidence="2 3">
    <name type="scientific">Hohenbuehelia grisea</name>
    <dbReference type="NCBI Taxonomy" id="104357"/>
    <lineage>
        <taxon>Eukaryota</taxon>
        <taxon>Fungi</taxon>
        <taxon>Dikarya</taxon>
        <taxon>Basidiomycota</taxon>
        <taxon>Agaricomycotina</taxon>
        <taxon>Agaricomycetes</taxon>
        <taxon>Agaricomycetidae</taxon>
        <taxon>Agaricales</taxon>
        <taxon>Pleurotineae</taxon>
        <taxon>Pleurotaceae</taxon>
        <taxon>Hohenbuehelia</taxon>
    </lineage>
</organism>
<dbReference type="InterPro" id="IPR001810">
    <property type="entry name" value="F-box_dom"/>
</dbReference>
<dbReference type="SUPFAM" id="SSF81383">
    <property type="entry name" value="F-box domain"/>
    <property type="match status" value="1"/>
</dbReference>
<protein>
    <recommendedName>
        <fullName evidence="1">F-box domain-containing protein</fullName>
    </recommendedName>
</protein>
<feature type="domain" description="F-box" evidence="1">
    <location>
        <begin position="33"/>
        <end position="83"/>
    </location>
</feature>
<name>A0ABR3J1Q9_9AGAR</name>
<dbReference type="Proteomes" id="UP001556367">
    <property type="component" value="Unassembled WGS sequence"/>
</dbReference>
<gene>
    <name evidence="2" type="ORF">HGRIS_009503</name>
</gene>
<dbReference type="Pfam" id="PF00646">
    <property type="entry name" value="F-box"/>
    <property type="match status" value="1"/>
</dbReference>
<evidence type="ECO:0000313" key="2">
    <source>
        <dbReference type="EMBL" id="KAL0949448.1"/>
    </source>
</evidence>
<reference evidence="3" key="1">
    <citation type="submission" date="2024-06" db="EMBL/GenBank/DDBJ databases">
        <title>Multi-omics analyses provide insights into the biosynthesis of the anticancer antibiotic pleurotin in Hohenbuehelia grisea.</title>
        <authorList>
            <person name="Weaver J.A."/>
            <person name="Alberti F."/>
        </authorList>
    </citation>
    <scope>NUCLEOTIDE SEQUENCE [LARGE SCALE GENOMIC DNA]</scope>
    <source>
        <strain evidence="3">T-177</strain>
    </source>
</reference>